<dbReference type="GO" id="GO:0003961">
    <property type="term" value="F:O-acetylhomoserine aminocarboxypropyltransferase activity"/>
    <property type="evidence" value="ECO:0007669"/>
    <property type="project" value="UniProtKB-EC"/>
</dbReference>
<feature type="non-terminal residue" evidence="4">
    <location>
        <position position="241"/>
    </location>
</feature>
<evidence type="ECO:0000256" key="1">
    <source>
        <dbReference type="ARBA" id="ARBA00001933"/>
    </source>
</evidence>
<dbReference type="EC" id="2.5.1.49" evidence="4"/>
<dbReference type="InterPro" id="IPR054542">
    <property type="entry name" value="Cys_met_metab_PP"/>
</dbReference>
<dbReference type="FunFam" id="3.40.640.10:FF:000035">
    <property type="entry name" value="O-succinylhomoserine sulfhydrylase"/>
    <property type="match status" value="1"/>
</dbReference>
<dbReference type="AlphaFoldDB" id="A0A3B0SVS3"/>
<name>A0A3B0SVS3_9ZZZZ</name>
<dbReference type="GO" id="GO:0004124">
    <property type="term" value="F:cysteine synthase activity"/>
    <property type="evidence" value="ECO:0007669"/>
    <property type="project" value="TreeGrafter"/>
</dbReference>
<dbReference type="GO" id="GO:0003962">
    <property type="term" value="F:cystathionine gamma-synthase activity"/>
    <property type="evidence" value="ECO:0007669"/>
    <property type="project" value="UniProtKB-EC"/>
</dbReference>
<dbReference type="InterPro" id="IPR000277">
    <property type="entry name" value="Cys/Met-Metab_PyrdxlP-dep_enz"/>
</dbReference>
<dbReference type="InterPro" id="IPR006235">
    <property type="entry name" value="OAc-hSer/O-AcSer_sulfhydrylase"/>
</dbReference>
<dbReference type="PANTHER" id="PTHR43797:SF2">
    <property type="entry name" value="HOMOCYSTEINE_CYSTEINE SYNTHASE"/>
    <property type="match status" value="1"/>
</dbReference>
<dbReference type="EMBL" id="UOEI01000614">
    <property type="protein sequence ID" value="VAW08590.1"/>
    <property type="molecule type" value="Genomic_DNA"/>
</dbReference>
<proteinExistence type="predicted"/>
<comment type="cofactor">
    <cofactor evidence="1">
        <name>pyridoxal 5'-phosphate</name>
        <dbReference type="ChEBI" id="CHEBI:597326"/>
    </cofactor>
</comment>
<keyword evidence="2 4" id="KW-0808">Transferase</keyword>
<dbReference type="GO" id="GO:0030170">
    <property type="term" value="F:pyridoxal phosphate binding"/>
    <property type="evidence" value="ECO:0007669"/>
    <property type="project" value="InterPro"/>
</dbReference>
<evidence type="ECO:0000256" key="2">
    <source>
        <dbReference type="ARBA" id="ARBA00022679"/>
    </source>
</evidence>
<dbReference type="EC" id="2.5.1.48" evidence="4"/>
<dbReference type="InterPro" id="IPR015424">
    <property type="entry name" value="PyrdxlP-dep_Trfase"/>
</dbReference>
<dbReference type="GO" id="GO:0006535">
    <property type="term" value="P:cysteine biosynthetic process from serine"/>
    <property type="evidence" value="ECO:0007669"/>
    <property type="project" value="TreeGrafter"/>
</dbReference>
<evidence type="ECO:0000313" key="4">
    <source>
        <dbReference type="EMBL" id="VAW08590.1"/>
    </source>
</evidence>
<dbReference type="GO" id="GO:0071269">
    <property type="term" value="P:L-homocysteine biosynthetic process"/>
    <property type="evidence" value="ECO:0007669"/>
    <property type="project" value="TreeGrafter"/>
</dbReference>
<dbReference type="SUPFAM" id="SSF53383">
    <property type="entry name" value="PLP-dependent transferases"/>
    <property type="match status" value="1"/>
</dbReference>
<protein>
    <submittedName>
        <fullName evidence="4">O-acetylhomoserine sulfhydrylase / O-succinylhomoserine sulfhydrylase</fullName>
        <ecNumber evidence="4">2.5.1.48</ecNumber>
        <ecNumber evidence="4">2.5.1.49</ecNumber>
    </submittedName>
</protein>
<dbReference type="PANTHER" id="PTHR43797">
    <property type="entry name" value="HOMOCYSTEINE/CYSTEINE SYNTHASE"/>
    <property type="match status" value="1"/>
</dbReference>
<evidence type="ECO:0000256" key="3">
    <source>
        <dbReference type="ARBA" id="ARBA00022898"/>
    </source>
</evidence>
<sequence>MTDTPHKYGFATRSIHAGQRPDPETGARAMPIYATTSYVFDDAQHAADLFALQTFGNIYTRIGNPTSAAFEERMASLEGGIGALATASGQAAQLIAILTLAQKGDEIVASRSLYGGTYTQFDVTLRRMGIDVTFVDIGDPGAIEAAITQRTKAVYAETIGNPRADVLDFASVSDIAHRHGVPLIVDNTFATPYLCRPFEHGADIITHSATKFIGGHGTVIAGCIVESGEFPWDNGNFPLLT</sequence>
<reference evidence="4" key="1">
    <citation type="submission" date="2018-06" db="EMBL/GenBank/DDBJ databases">
        <authorList>
            <person name="Zhirakovskaya E."/>
        </authorList>
    </citation>
    <scope>NUCLEOTIDE SEQUENCE</scope>
</reference>
<keyword evidence="3" id="KW-0663">Pyridoxal phosphate</keyword>
<gene>
    <name evidence="4" type="ORF">MNBD_ACTINO01-2296</name>
</gene>
<organism evidence="4">
    <name type="scientific">hydrothermal vent metagenome</name>
    <dbReference type="NCBI Taxonomy" id="652676"/>
    <lineage>
        <taxon>unclassified sequences</taxon>
        <taxon>metagenomes</taxon>
        <taxon>ecological metagenomes</taxon>
    </lineage>
</organism>
<dbReference type="InterPro" id="IPR015421">
    <property type="entry name" value="PyrdxlP-dep_Trfase_major"/>
</dbReference>
<dbReference type="GO" id="GO:0019346">
    <property type="term" value="P:transsulfuration"/>
    <property type="evidence" value="ECO:0007669"/>
    <property type="project" value="InterPro"/>
</dbReference>
<dbReference type="Gene3D" id="3.40.640.10">
    <property type="entry name" value="Type I PLP-dependent aspartate aminotransferase-like (Major domain)"/>
    <property type="match status" value="1"/>
</dbReference>
<dbReference type="PROSITE" id="PS00868">
    <property type="entry name" value="CYS_MET_METAB_PP"/>
    <property type="match status" value="1"/>
</dbReference>
<dbReference type="GO" id="GO:0005737">
    <property type="term" value="C:cytoplasm"/>
    <property type="evidence" value="ECO:0007669"/>
    <property type="project" value="TreeGrafter"/>
</dbReference>
<accession>A0A3B0SVS3</accession>
<dbReference type="Pfam" id="PF01053">
    <property type="entry name" value="Cys_Met_Meta_PP"/>
    <property type="match status" value="1"/>
</dbReference>